<name>A0AAV3RNQ6_LITER</name>
<keyword evidence="2" id="KW-1185">Reference proteome</keyword>
<reference evidence="1 2" key="1">
    <citation type="submission" date="2024-01" db="EMBL/GenBank/DDBJ databases">
        <title>The complete chloroplast genome sequence of Lithospermum erythrorhizon: insights into the phylogenetic relationship among Boraginaceae species and the maternal lineages of purple gromwells.</title>
        <authorList>
            <person name="Okada T."/>
            <person name="Watanabe K."/>
        </authorList>
    </citation>
    <scope>NUCLEOTIDE SEQUENCE [LARGE SCALE GENOMIC DNA]</scope>
</reference>
<dbReference type="Proteomes" id="UP001454036">
    <property type="component" value="Unassembled WGS sequence"/>
</dbReference>
<proteinExistence type="predicted"/>
<dbReference type="AlphaFoldDB" id="A0AAV3RNQ6"/>
<evidence type="ECO:0000313" key="1">
    <source>
        <dbReference type="EMBL" id="GAA0175947.1"/>
    </source>
</evidence>
<protein>
    <submittedName>
        <fullName evidence="1">Uncharacterized protein</fullName>
    </submittedName>
</protein>
<evidence type="ECO:0000313" key="2">
    <source>
        <dbReference type="Proteomes" id="UP001454036"/>
    </source>
</evidence>
<dbReference type="EMBL" id="BAABME010027669">
    <property type="protein sequence ID" value="GAA0175947.1"/>
    <property type="molecule type" value="Genomic_DNA"/>
</dbReference>
<gene>
    <name evidence="1" type="ORF">LIER_42000</name>
</gene>
<comment type="caution">
    <text evidence="1">The sequence shown here is derived from an EMBL/GenBank/DDBJ whole genome shotgun (WGS) entry which is preliminary data.</text>
</comment>
<sequence>MLMSNASILNPNPSRTRPCLCIAPYNFLPLPKRRNLNKFPPSELRQEEMNHLSYYSEMAGPTPMTQHVSCLDLGRSLLSKSAPLSSV</sequence>
<organism evidence="1 2">
    <name type="scientific">Lithospermum erythrorhizon</name>
    <name type="common">Purple gromwell</name>
    <name type="synonym">Lithospermum officinale var. erythrorhizon</name>
    <dbReference type="NCBI Taxonomy" id="34254"/>
    <lineage>
        <taxon>Eukaryota</taxon>
        <taxon>Viridiplantae</taxon>
        <taxon>Streptophyta</taxon>
        <taxon>Embryophyta</taxon>
        <taxon>Tracheophyta</taxon>
        <taxon>Spermatophyta</taxon>
        <taxon>Magnoliopsida</taxon>
        <taxon>eudicotyledons</taxon>
        <taxon>Gunneridae</taxon>
        <taxon>Pentapetalae</taxon>
        <taxon>asterids</taxon>
        <taxon>lamiids</taxon>
        <taxon>Boraginales</taxon>
        <taxon>Boraginaceae</taxon>
        <taxon>Boraginoideae</taxon>
        <taxon>Lithospermeae</taxon>
        <taxon>Lithospermum</taxon>
    </lineage>
</organism>
<accession>A0AAV3RNQ6</accession>